<evidence type="ECO:0008006" key="3">
    <source>
        <dbReference type="Google" id="ProtNLM"/>
    </source>
</evidence>
<gene>
    <name evidence="2" type="ORF">LCGC14_2080510</name>
</gene>
<keyword evidence="1" id="KW-0812">Transmembrane</keyword>
<evidence type="ECO:0000256" key="1">
    <source>
        <dbReference type="SAM" id="Phobius"/>
    </source>
</evidence>
<name>A0A0F9HCQ4_9ZZZZ</name>
<evidence type="ECO:0000313" key="2">
    <source>
        <dbReference type="EMBL" id="KKL72882.1"/>
    </source>
</evidence>
<comment type="caution">
    <text evidence="2">The sequence shown here is derived from an EMBL/GenBank/DDBJ whole genome shotgun (WGS) entry which is preliminary data.</text>
</comment>
<reference evidence="2" key="1">
    <citation type="journal article" date="2015" name="Nature">
        <title>Complex archaea that bridge the gap between prokaryotes and eukaryotes.</title>
        <authorList>
            <person name="Spang A."/>
            <person name="Saw J.H."/>
            <person name="Jorgensen S.L."/>
            <person name="Zaremba-Niedzwiedzka K."/>
            <person name="Martijn J."/>
            <person name="Lind A.E."/>
            <person name="van Eijk R."/>
            <person name="Schleper C."/>
            <person name="Guy L."/>
            <person name="Ettema T.J."/>
        </authorList>
    </citation>
    <scope>NUCLEOTIDE SEQUENCE</scope>
</reference>
<keyword evidence="1" id="KW-1133">Transmembrane helix</keyword>
<protein>
    <recommendedName>
        <fullName evidence="3">Transmembrane protein</fullName>
    </recommendedName>
</protein>
<sequence>MDKTGWKAIAIIFILLFTLGSLFIVWAWVYGTDLIEKENECVYNICSDEGYDAYIYDDVESICYCYKNNEIVYQEFIR</sequence>
<proteinExistence type="predicted"/>
<feature type="transmembrane region" description="Helical" evidence="1">
    <location>
        <begin position="6"/>
        <end position="29"/>
    </location>
</feature>
<organism evidence="2">
    <name type="scientific">marine sediment metagenome</name>
    <dbReference type="NCBI Taxonomy" id="412755"/>
    <lineage>
        <taxon>unclassified sequences</taxon>
        <taxon>metagenomes</taxon>
        <taxon>ecological metagenomes</taxon>
    </lineage>
</organism>
<accession>A0A0F9HCQ4</accession>
<dbReference type="EMBL" id="LAZR01025131">
    <property type="protein sequence ID" value="KKL72882.1"/>
    <property type="molecule type" value="Genomic_DNA"/>
</dbReference>
<dbReference type="AlphaFoldDB" id="A0A0F9HCQ4"/>
<keyword evidence="1" id="KW-0472">Membrane</keyword>